<dbReference type="PANTHER" id="PTHR30349">
    <property type="entry name" value="PHAGE INTEGRASE-RELATED"/>
    <property type="match status" value="1"/>
</dbReference>
<comment type="caution">
    <text evidence="3">The sequence shown here is derived from an EMBL/GenBank/DDBJ whole genome shotgun (WGS) entry which is preliminary data.</text>
</comment>
<reference evidence="3 4" key="1">
    <citation type="submission" date="2019-07" db="EMBL/GenBank/DDBJ databases">
        <title>Genomic Encyclopedia of Type Strains, Phase IV (KMG-IV): sequencing the most valuable type-strain genomes for metagenomic binning, comparative biology and taxonomic classification.</title>
        <authorList>
            <person name="Goeker M."/>
        </authorList>
    </citation>
    <scope>NUCLEOTIDE SEQUENCE [LARGE SCALE GENOMIC DNA]</scope>
    <source>
        <strain evidence="3 4">DSM 44831</strain>
    </source>
</reference>
<dbReference type="EMBL" id="VMSD01000019">
    <property type="protein sequence ID" value="KAF0835717.1"/>
    <property type="molecule type" value="Genomic_DNA"/>
</dbReference>
<accession>A0ABQ6YE84</accession>
<keyword evidence="1" id="KW-0233">DNA recombination</keyword>
<dbReference type="PROSITE" id="PS51898">
    <property type="entry name" value="TYR_RECOMBINASE"/>
    <property type="match status" value="1"/>
</dbReference>
<dbReference type="InterPro" id="IPR050090">
    <property type="entry name" value="Tyrosine_recombinase_XerCD"/>
</dbReference>
<dbReference type="CDD" id="cd00796">
    <property type="entry name" value="INT_Rci_Hp1_C"/>
    <property type="match status" value="1"/>
</dbReference>
<feature type="domain" description="Tyr recombinase" evidence="2">
    <location>
        <begin position="66"/>
        <end position="263"/>
    </location>
</feature>
<organism evidence="3 4">
    <name type="scientific">Nocardia caishijiensis</name>
    <dbReference type="NCBI Taxonomy" id="184756"/>
    <lineage>
        <taxon>Bacteria</taxon>
        <taxon>Bacillati</taxon>
        <taxon>Actinomycetota</taxon>
        <taxon>Actinomycetes</taxon>
        <taxon>Mycobacteriales</taxon>
        <taxon>Nocardiaceae</taxon>
        <taxon>Nocardia</taxon>
    </lineage>
</organism>
<dbReference type="RefSeq" id="WP_236573785.1">
    <property type="nucleotide sequence ID" value="NZ_VMSD01000019.1"/>
</dbReference>
<dbReference type="Gene3D" id="1.10.443.10">
    <property type="entry name" value="Intergrase catalytic core"/>
    <property type="match status" value="1"/>
</dbReference>
<dbReference type="SUPFAM" id="SSF56349">
    <property type="entry name" value="DNA breaking-rejoining enzymes"/>
    <property type="match status" value="1"/>
</dbReference>
<gene>
    <name evidence="3" type="ORF">FNL39_11919</name>
</gene>
<dbReference type="InterPro" id="IPR013762">
    <property type="entry name" value="Integrase-like_cat_sf"/>
</dbReference>
<dbReference type="InterPro" id="IPR011010">
    <property type="entry name" value="DNA_brk_join_enz"/>
</dbReference>
<evidence type="ECO:0000313" key="4">
    <source>
        <dbReference type="Proteomes" id="UP000798951"/>
    </source>
</evidence>
<dbReference type="Proteomes" id="UP000798951">
    <property type="component" value="Unassembled WGS sequence"/>
</dbReference>
<dbReference type="InterPro" id="IPR002104">
    <property type="entry name" value="Integrase_catalytic"/>
</dbReference>
<name>A0ABQ6YE84_9NOCA</name>
<dbReference type="PANTHER" id="PTHR30349:SF64">
    <property type="entry name" value="PROPHAGE INTEGRASE INTD-RELATED"/>
    <property type="match status" value="1"/>
</dbReference>
<protein>
    <submittedName>
        <fullName evidence="3">Site-specific recombinase XerC</fullName>
    </submittedName>
</protein>
<evidence type="ECO:0000259" key="2">
    <source>
        <dbReference type="PROSITE" id="PS51898"/>
    </source>
</evidence>
<keyword evidence="4" id="KW-1185">Reference proteome</keyword>
<sequence>MVTAGMVDRAVMSWIAAGIGKSSVKNSLAALARVLDQAVRDEVIDRNRVEVSGWQRQYEQFEDELDDPRSLALPDWSSLVSLSQALVTRSADGFQGWGDVVMFAACTAVRIGEVSGCRVGDIDTEQWIWTLRRQTSPGPGGLIDKGTKGKRSRRIPIIEDIRPMVLAKIRARKGKPDARLFSGPRGGRIQTGVLHRATHWDEVVSKLGYEHLRRHDLRHTGLTWFADAGVPLHRLQQIAGHTDPRITQRYLHPDIQGLQSDGQLLSNHLRAPHRSPDGPQLRLVR</sequence>
<evidence type="ECO:0000313" key="3">
    <source>
        <dbReference type="EMBL" id="KAF0835717.1"/>
    </source>
</evidence>
<dbReference type="Pfam" id="PF00589">
    <property type="entry name" value="Phage_integrase"/>
    <property type="match status" value="1"/>
</dbReference>
<evidence type="ECO:0000256" key="1">
    <source>
        <dbReference type="ARBA" id="ARBA00023172"/>
    </source>
</evidence>
<proteinExistence type="predicted"/>